<gene>
    <name evidence="2" type="ORF">C4K68_14475</name>
</gene>
<feature type="chain" id="PRO_5015460690" evidence="1">
    <location>
        <begin position="25"/>
        <end position="336"/>
    </location>
</feature>
<dbReference type="AlphaFoldDB" id="A0A2S5KPZ6"/>
<dbReference type="Gene3D" id="3.40.50.2300">
    <property type="match status" value="2"/>
</dbReference>
<proteinExistence type="predicted"/>
<evidence type="ECO:0000256" key="1">
    <source>
        <dbReference type="SAM" id="SignalP"/>
    </source>
</evidence>
<name>A0A2S5KPZ6_9PROT</name>
<feature type="signal peptide" evidence="1">
    <location>
        <begin position="1"/>
        <end position="24"/>
    </location>
</feature>
<dbReference type="EMBL" id="PRLP01000046">
    <property type="protein sequence ID" value="PPC76629.1"/>
    <property type="molecule type" value="Genomic_DNA"/>
</dbReference>
<reference evidence="2 3" key="1">
    <citation type="submission" date="2018-02" db="EMBL/GenBank/DDBJ databases">
        <title>novel marine gammaproteobacteria from coastal saline agro ecosystem.</title>
        <authorList>
            <person name="Krishnan R."/>
            <person name="Ramesh Kumar N."/>
        </authorList>
    </citation>
    <scope>NUCLEOTIDE SEQUENCE [LARGE SCALE GENOMIC DNA]</scope>
    <source>
        <strain evidence="2 3">228</strain>
    </source>
</reference>
<accession>A0A2S5KPZ6</accession>
<organism evidence="2 3">
    <name type="scientific">Proteobacteria bacterium 228</name>
    <dbReference type="NCBI Taxonomy" id="2083153"/>
    <lineage>
        <taxon>Bacteria</taxon>
        <taxon>Pseudomonadati</taxon>
        <taxon>Pseudomonadota</taxon>
    </lineage>
</organism>
<protein>
    <submittedName>
        <fullName evidence="2">ABC transporter substrate-binding protein</fullName>
    </submittedName>
</protein>
<evidence type="ECO:0000313" key="3">
    <source>
        <dbReference type="Proteomes" id="UP000238196"/>
    </source>
</evidence>
<dbReference type="PANTHER" id="PTHR35271">
    <property type="entry name" value="ABC TRANSPORTER, SUBSTRATE-BINDING LIPOPROTEIN-RELATED"/>
    <property type="match status" value="1"/>
</dbReference>
<dbReference type="InterPro" id="IPR007487">
    <property type="entry name" value="ABC_transpt-TYRBP-like"/>
</dbReference>
<sequence length="336" mass="36588">MLRRPLLTLLLLATSITATSVVTAATAAEAKVPRIVMLLWRGETPVEQGFKTYFHDHQRQAQFEEIDLQRDLSRLPAVLEQIRQNPPDLVYTWGTGVTLGTVGRWDENDPAKLHDIPVVFSMVSAPWKTGIAAPEGQQRANVTGASHIAPLATQLKAMSVYMPVQRLGVVFTPTEPNSVSSVNDLEKATQAAGIQLLQAPVPNLADGTPDPASIPSLVAKLAEQGANVIYIGPDNFVGTYRQQLTSAALAHGIPCFTGTELEIRDGDAMFGLVSRYDLVGRLAASKAEKILFEGQSAANIPIETLNRFSYLIKMPVARRLQLYPPVLLLDYAEVLQ</sequence>
<comment type="caution">
    <text evidence="2">The sequence shown here is derived from an EMBL/GenBank/DDBJ whole genome shotgun (WGS) entry which is preliminary data.</text>
</comment>
<evidence type="ECO:0000313" key="2">
    <source>
        <dbReference type="EMBL" id="PPC76629.1"/>
    </source>
</evidence>
<dbReference type="Proteomes" id="UP000238196">
    <property type="component" value="Unassembled WGS sequence"/>
</dbReference>
<dbReference type="CDD" id="cd06325">
    <property type="entry name" value="PBP1_ABC_unchar_transporter"/>
    <property type="match status" value="1"/>
</dbReference>
<dbReference type="Pfam" id="PF04392">
    <property type="entry name" value="ABC_sub_bind"/>
    <property type="match status" value="1"/>
</dbReference>
<dbReference type="OrthoDB" id="9776955at2"/>
<dbReference type="PANTHER" id="PTHR35271:SF1">
    <property type="entry name" value="ABC TRANSPORTER, SUBSTRATE-BINDING LIPOPROTEIN"/>
    <property type="match status" value="1"/>
</dbReference>
<keyword evidence="1" id="KW-0732">Signal</keyword>
<dbReference type="InterPro" id="IPR028082">
    <property type="entry name" value="Peripla_BP_I"/>
</dbReference>
<dbReference type="SUPFAM" id="SSF53822">
    <property type="entry name" value="Periplasmic binding protein-like I"/>
    <property type="match status" value="1"/>
</dbReference>